<dbReference type="InterPro" id="IPR035398">
    <property type="entry name" value="Bac_rhamnosid_C"/>
</dbReference>
<dbReference type="SUPFAM" id="SSF49785">
    <property type="entry name" value="Galactose-binding domain-like"/>
    <property type="match status" value="1"/>
</dbReference>
<dbReference type="SUPFAM" id="SSF48208">
    <property type="entry name" value="Six-hairpin glycosidases"/>
    <property type="match status" value="1"/>
</dbReference>
<feature type="domain" description="Alpha-L-rhamnosidase six-hairpin glycosidase" evidence="1">
    <location>
        <begin position="348"/>
        <end position="671"/>
    </location>
</feature>
<dbReference type="InterPro" id="IPR008979">
    <property type="entry name" value="Galactose-bd-like_sf"/>
</dbReference>
<dbReference type="InterPro" id="IPR035396">
    <property type="entry name" value="Bac_rhamnosid6H"/>
</dbReference>
<sequence length="781" mass="86572">MPVPRIFTRLRATLPKPLCGLLLAGLLAYCGTHPLRAQDFKASWITTTAGDSTRPNTWHLFRKSVTLRTVPAKAVARIAVDAKYWLYLNGKLVVYEGGLKRGPNPRDTYYDEVDLAPYLQRGDNTVAVLVWYWGGGGFTHHSSGKVGLLFDCRAVGLELLSDATWKATPHPAYEPSTAPKPNFRLSEPNIRYDARRELAGWYAQGFKDKAWPAAVVAGKPPVRPWNGLHKRPIPLFKDYGLRTYVKTERRGDTLIGTLPYDAHVSPTLSLKAPAGRRVFIHTDTYYLGALGPTDSLYTLCSEYVTKAGAQTYESLGWLSGHEVRYVLPQGVEVTGVGYRETGYHTTFAGTFAASDSLLTKLWRKAQRTLYVNMRDTYMDCPDRERAQWAGDAAMQMAQAFYALDANSTALSRKLFLDLAGWQKPDGVIYNPVPEADWKKELPAHSLMPLSELWRYFRYTHDTLTLRQVYPALRKYLQLWQLQPNGQLVYRQGGWDWGDWGENQDFVLIQHGWYLRALQTASRVAALLGEAGDGADYGKRIAALRGFLNGPDCWNGRAYHHKAHQGLTDDRANALMVVAGVADSTKWEAVAGVFRQSEHASPWMEKFVLESLFLMGKPGQALDRMRRRFGPMTASPLSTLWEIWRHEPGEEHGNSGYNHGWAGGPLVLLSEYVAGIAPDARPGTYVVVPTLAGLDGLRTAFPTPKGLLEVAVRREPDGLTIAVKVPPGTSVRVGMPAEGKRLVSLTHNGKGIALPAGSPGSRTFVEAGPGEHTFTGRPGNAQ</sequence>
<dbReference type="Gene3D" id="2.60.120.260">
    <property type="entry name" value="Galactose-binding domain-like"/>
    <property type="match status" value="1"/>
</dbReference>
<dbReference type="Gene3D" id="2.60.420.10">
    <property type="entry name" value="Maltose phosphorylase, domain 3"/>
    <property type="match status" value="1"/>
</dbReference>
<gene>
    <name evidence="3" type="ORF">AVDCRST_MAG56-4911</name>
</gene>
<dbReference type="Pfam" id="PF17390">
    <property type="entry name" value="Bac_rhamnosid_C"/>
    <property type="match status" value="1"/>
</dbReference>
<proteinExistence type="predicted"/>
<dbReference type="GO" id="GO:0005975">
    <property type="term" value="P:carbohydrate metabolic process"/>
    <property type="evidence" value="ECO:0007669"/>
    <property type="project" value="InterPro"/>
</dbReference>
<protein>
    <submittedName>
        <fullName evidence="3">GH78 / CBM67</fullName>
    </submittedName>
</protein>
<dbReference type="InterPro" id="IPR012341">
    <property type="entry name" value="6hp_glycosidase-like_sf"/>
</dbReference>
<name>A0A6J4JMU6_9SPHI</name>
<dbReference type="InterPro" id="IPR008928">
    <property type="entry name" value="6-hairpin_glycosidase_sf"/>
</dbReference>
<dbReference type="PANTHER" id="PTHR34987">
    <property type="entry name" value="C, PUTATIVE (AFU_ORTHOLOGUE AFUA_3G02880)-RELATED"/>
    <property type="match status" value="1"/>
</dbReference>
<feature type="domain" description="Alpha-L-rhamnosidase C-terminal" evidence="2">
    <location>
        <begin position="684"/>
        <end position="748"/>
    </location>
</feature>
<dbReference type="AlphaFoldDB" id="A0A6J4JMU6"/>
<evidence type="ECO:0000259" key="2">
    <source>
        <dbReference type="Pfam" id="PF17390"/>
    </source>
</evidence>
<dbReference type="Pfam" id="PF17389">
    <property type="entry name" value="Bac_rhamnosid6H"/>
    <property type="match status" value="1"/>
</dbReference>
<dbReference type="EMBL" id="CADCTQ010000324">
    <property type="protein sequence ID" value="CAA9282696.1"/>
    <property type="molecule type" value="Genomic_DNA"/>
</dbReference>
<reference evidence="3" key="1">
    <citation type="submission" date="2020-02" db="EMBL/GenBank/DDBJ databases">
        <authorList>
            <person name="Meier V. D."/>
        </authorList>
    </citation>
    <scope>NUCLEOTIDE SEQUENCE</scope>
    <source>
        <strain evidence="3">AVDCRST_MAG56</strain>
    </source>
</reference>
<dbReference type="Gene3D" id="1.50.10.10">
    <property type="match status" value="1"/>
</dbReference>
<dbReference type="PANTHER" id="PTHR34987:SF2">
    <property type="entry name" value="B, PUTATIVE (AFU_ORTHOLOGUE AFUA_7G05040)-RELATED"/>
    <property type="match status" value="1"/>
</dbReference>
<accession>A0A6J4JMU6</accession>
<evidence type="ECO:0000313" key="3">
    <source>
        <dbReference type="EMBL" id="CAA9282696.1"/>
    </source>
</evidence>
<organism evidence="3">
    <name type="scientific">uncultured Cytophagales bacterium</name>
    <dbReference type="NCBI Taxonomy" id="158755"/>
    <lineage>
        <taxon>Bacteria</taxon>
        <taxon>Pseudomonadati</taxon>
        <taxon>Bacteroidota</taxon>
        <taxon>Sphingobacteriia</taxon>
        <taxon>Sphingobacteriales</taxon>
        <taxon>environmental samples</taxon>
    </lineage>
</organism>
<evidence type="ECO:0000259" key="1">
    <source>
        <dbReference type="Pfam" id="PF17389"/>
    </source>
</evidence>